<feature type="domain" description="Asl1-like glycosyl hydrolase catalytic" evidence="2">
    <location>
        <begin position="38"/>
        <end position="250"/>
    </location>
</feature>
<dbReference type="InterPro" id="IPR017853">
    <property type="entry name" value="GH"/>
</dbReference>
<reference evidence="6 8" key="2">
    <citation type="journal article" date="2016" name="Front. Microbiol.">
        <title>Genome and transcriptome sequences reveal the specific parasitism of the nematophagous Purpureocillium lilacinum 36-1.</title>
        <authorList>
            <person name="Xie J."/>
            <person name="Li S."/>
            <person name="Mo C."/>
            <person name="Xiao X."/>
            <person name="Peng D."/>
            <person name="Wang G."/>
            <person name="Xiao Y."/>
        </authorList>
    </citation>
    <scope>NUCLEOTIDE SEQUENCE [LARGE SCALE GENOMIC DNA]</scope>
    <source>
        <strain evidence="6 8">36-1</strain>
    </source>
</reference>
<dbReference type="Proteomes" id="UP000245956">
    <property type="component" value="Unassembled WGS sequence"/>
</dbReference>
<organism evidence="5 7">
    <name type="scientific">Purpureocillium lilacinum</name>
    <name type="common">Paecilomyces lilacinus</name>
    <dbReference type="NCBI Taxonomy" id="33203"/>
    <lineage>
        <taxon>Eukaryota</taxon>
        <taxon>Fungi</taxon>
        <taxon>Dikarya</taxon>
        <taxon>Ascomycota</taxon>
        <taxon>Pezizomycotina</taxon>
        <taxon>Sordariomycetes</taxon>
        <taxon>Hypocreomycetidae</taxon>
        <taxon>Hypocreales</taxon>
        <taxon>Ophiocordycipitaceae</taxon>
        <taxon>Purpureocillium</taxon>
    </lineage>
</organism>
<dbReference type="OrthoDB" id="43654at2759"/>
<feature type="chain" id="PRO_5010456031" evidence="1">
    <location>
        <begin position="19"/>
        <end position="262"/>
    </location>
</feature>
<dbReference type="EMBL" id="LSBI01000024">
    <property type="protein sequence ID" value="OAQ65659.1"/>
    <property type="molecule type" value="Genomic_DNA"/>
</dbReference>
<dbReference type="PANTHER" id="PTHR34154:SF10">
    <property type="entry name" value="ASL1-LIKE GLYCOSYL HYDROLASE CATALYTIC DOMAIN-CONTAINING PROTEIN"/>
    <property type="match status" value="1"/>
</dbReference>
<dbReference type="Gene3D" id="3.20.20.80">
    <property type="entry name" value="Glycosidases"/>
    <property type="match status" value="1"/>
</dbReference>
<evidence type="ECO:0000256" key="1">
    <source>
        <dbReference type="SAM" id="SignalP"/>
    </source>
</evidence>
<protein>
    <submittedName>
        <fullName evidence="3">CAZyme family GH128</fullName>
    </submittedName>
    <submittedName>
        <fullName evidence="5">Glycoside hydrolase, superfamily</fullName>
    </submittedName>
</protein>
<reference evidence="5 7" key="3">
    <citation type="submission" date="2016-01" db="EMBL/GenBank/DDBJ databases">
        <title>Biosynthesis of antibiotic leucinostatins and their inhibition on Phytophthora in bio-control Purpureocillium lilacinum.</title>
        <authorList>
            <person name="Wang G."/>
            <person name="Liu Z."/>
            <person name="Lin R."/>
            <person name="Li E."/>
            <person name="Mao Z."/>
            <person name="Ling J."/>
            <person name="Yin W."/>
            <person name="Xie B."/>
        </authorList>
    </citation>
    <scope>NUCLEOTIDE SEQUENCE [LARGE SCALE GENOMIC DNA]</scope>
    <source>
        <strain evidence="5">PLBJ-1</strain>
        <strain evidence="4">PLFJ-1</strain>
    </source>
</reference>
<evidence type="ECO:0000259" key="2">
    <source>
        <dbReference type="Pfam" id="PF11790"/>
    </source>
</evidence>
<dbReference type="InterPro" id="IPR024655">
    <property type="entry name" value="Asl1_glyco_hydro_catalytic"/>
</dbReference>
<dbReference type="KEGG" id="plj:28893310"/>
<dbReference type="SUPFAM" id="SSF51445">
    <property type="entry name" value="(Trans)glycosidases"/>
    <property type="match status" value="1"/>
</dbReference>
<evidence type="ECO:0000313" key="9">
    <source>
        <dbReference type="Proteomes" id="UP001287286"/>
    </source>
</evidence>
<dbReference type="Proteomes" id="UP001287286">
    <property type="component" value="Unassembled WGS sequence"/>
</dbReference>
<evidence type="ECO:0000313" key="6">
    <source>
        <dbReference type="EMBL" id="PWI76038.1"/>
    </source>
</evidence>
<keyword evidence="1" id="KW-0732">Signal</keyword>
<keyword evidence="5" id="KW-0378">Hydrolase</keyword>
<sequence length="262" mass="29073">MFLRQSLVLSVLLSTALGSGKRGLAANDDVPISGFGGEWNGNPSQVTWQYNWDSDTKQKQDFAEFVPMLWGPANIHTAQWRTNAQWWVSNSAQHLLGFNEPEQQGQSNLSVSQAVDAWRDWMEDFSGVAKLGAPSVSNDGYEWLSQFLQACSGCHIDFIPIHWYNDHSIEFDLEDWVNKICDLGDGRPVWITEFQGFGSDDEQAAFLEKAIPFLDNNACVERYAYFGTADNSKVLLQNGGPSLSDLGVQYAFSPFGSGNGPA</sequence>
<dbReference type="Proteomes" id="UP000078240">
    <property type="component" value="Unassembled WGS sequence"/>
</dbReference>
<dbReference type="RefSeq" id="XP_018173119.1">
    <property type="nucleotide sequence ID" value="XM_018328261.1"/>
</dbReference>
<comment type="caution">
    <text evidence="5">The sequence shown here is derived from an EMBL/GenBank/DDBJ whole genome shotgun (WGS) entry which is preliminary data.</text>
</comment>
<name>A0A179GJY9_PURLI</name>
<feature type="signal peptide" evidence="1">
    <location>
        <begin position="1"/>
        <end position="18"/>
    </location>
</feature>
<dbReference type="EMBL" id="LCWV01000001">
    <property type="protein sequence ID" value="PWI76038.1"/>
    <property type="molecule type" value="Genomic_DNA"/>
</dbReference>
<evidence type="ECO:0000313" key="4">
    <source>
        <dbReference type="EMBL" id="OAQ65659.1"/>
    </source>
</evidence>
<dbReference type="EMBL" id="JAWRVI010000079">
    <property type="protein sequence ID" value="KAK4078837.1"/>
    <property type="molecule type" value="Genomic_DNA"/>
</dbReference>
<dbReference type="GO" id="GO:0016787">
    <property type="term" value="F:hydrolase activity"/>
    <property type="evidence" value="ECO:0007669"/>
    <property type="project" value="UniProtKB-KW"/>
</dbReference>
<reference evidence="6" key="1">
    <citation type="submission" date="2015-05" db="EMBL/GenBank/DDBJ databases">
        <authorList>
            <person name="Wang D.B."/>
            <person name="Wang M."/>
        </authorList>
    </citation>
    <scope>NUCLEOTIDE SEQUENCE</scope>
    <source>
        <strain evidence="6">36-1</strain>
    </source>
</reference>
<evidence type="ECO:0000313" key="7">
    <source>
        <dbReference type="Proteomes" id="UP000078240"/>
    </source>
</evidence>
<dbReference type="GO" id="GO:0009277">
    <property type="term" value="C:fungal-type cell wall"/>
    <property type="evidence" value="ECO:0007669"/>
    <property type="project" value="TreeGrafter"/>
</dbReference>
<gene>
    <name evidence="6" type="ORF">PCL_03232</name>
    <name evidence="3" type="ORF">Purlil1_11845</name>
    <name evidence="5" type="ORF">VFPBJ_06315</name>
    <name evidence="4" type="ORF">VFPFJ_11194</name>
</gene>
<reference evidence="3 9" key="5">
    <citation type="journal article" date="2024" name="Microbiol. Resour. Announc.">
        <title>Genome annotations for the ascomycete fungi Trichoderma harzianum, Trichoderma aggressivum, and Purpureocillium lilacinum.</title>
        <authorList>
            <person name="Beijen E.P.W."/>
            <person name="Ohm R.A."/>
        </authorList>
    </citation>
    <scope>NUCLEOTIDE SEQUENCE [LARGE SCALE GENOMIC DNA]</scope>
    <source>
        <strain evidence="3 9">CBS 150709</strain>
    </source>
</reference>
<evidence type="ECO:0000313" key="3">
    <source>
        <dbReference type="EMBL" id="KAK4078837.1"/>
    </source>
</evidence>
<dbReference type="Pfam" id="PF11790">
    <property type="entry name" value="Glyco_hydro_cc"/>
    <property type="match status" value="1"/>
</dbReference>
<dbReference type="GO" id="GO:0071966">
    <property type="term" value="P:fungal-type cell wall polysaccharide metabolic process"/>
    <property type="evidence" value="ECO:0007669"/>
    <property type="project" value="TreeGrafter"/>
</dbReference>
<dbReference type="EMBL" id="LSBH01000005">
    <property type="protein sequence ID" value="OAQ78196.1"/>
    <property type="molecule type" value="Genomic_DNA"/>
</dbReference>
<dbReference type="GeneID" id="28893310"/>
<dbReference type="Proteomes" id="UP000078340">
    <property type="component" value="Unassembled WGS sequence"/>
</dbReference>
<proteinExistence type="predicted"/>
<dbReference type="AlphaFoldDB" id="A0A179GJY9"/>
<dbReference type="OMA" id="MLWGTQS"/>
<keyword evidence="9" id="KW-1185">Reference proteome</keyword>
<evidence type="ECO:0000313" key="5">
    <source>
        <dbReference type="EMBL" id="OAQ78196.1"/>
    </source>
</evidence>
<dbReference type="PANTHER" id="PTHR34154">
    <property type="entry name" value="ALKALI-SENSITIVE LINKAGE PROTEIN 1"/>
    <property type="match status" value="1"/>
</dbReference>
<evidence type="ECO:0000313" key="8">
    <source>
        <dbReference type="Proteomes" id="UP000245956"/>
    </source>
</evidence>
<accession>A0A179GJY9</accession>
<dbReference type="InterPro" id="IPR053183">
    <property type="entry name" value="ASL1"/>
</dbReference>
<reference evidence="3" key="4">
    <citation type="submission" date="2023-11" db="EMBL/GenBank/DDBJ databases">
        <authorList>
            <person name="Beijen E."/>
            <person name="Ohm R.A."/>
        </authorList>
    </citation>
    <scope>NUCLEOTIDE SEQUENCE</scope>
    <source>
        <strain evidence="3">CBS 150709</strain>
    </source>
</reference>